<reference evidence="4 5" key="1">
    <citation type="journal article" date="2009" name="Proc. Natl. Acad. Sci. U.S.A.">
        <title>Convergent evolution of metabolic roles in bacterial co-symbionts of insects.</title>
        <authorList>
            <person name="McCutcheon J.P."/>
            <person name="McDonald B.R."/>
            <person name="Moran N.A."/>
        </authorList>
    </citation>
    <scope>NUCLEOTIDE SEQUENCE [LARGE SCALE GENOMIC DNA]</scope>
    <source>
        <strain evidence="4 5">SMDSEM</strain>
    </source>
</reference>
<dbReference type="InterPro" id="IPR029028">
    <property type="entry name" value="Alpha/beta_knot_MTases"/>
</dbReference>
<keyword evidence="2 4" id="KW-0808">Transferase</keyword>
<dbReference type="Pfam" id="PF08032">
    <property type="entry name" value="SpoU_sub_bind"/>
    <property type="match status" value="1"/>
</dbReference>
<evidence type="ECO:0000313" key="4">
    <source>
        <dbReference type="EMBL" id="ACU52969.1"/>
    </source>
</evidence>
<accession>C7LKK7</accession>
<dbReference type="SMART" id="SM00967">
    <property type="entry name" value="SpoU_sub_bind"/>
    <property type="match status" value="1"/>
</dbReference>
<dbReference type="Pfam" id="PF00588">
    <property type="entry name" value="SpoU_methylase"/>
    <property type="match status" value="1"/>
</dbReference>
<dbReference type="Gene3D" id="3.40.1280.10">
    <property type="match status" value="1"/>
</dbReference>
<dbReference type="GO" id="GO:0003723">
    <property type="term" value="F:RNA binding"/>
    <property type="evidence" value="ECO:0007669"/>
    <property type="project" value="InterPro"/>
</dbReference>
<dbReference type="GO" id="GO:0008173">
    <property type="term" value="F:RNA methyltransferase activity"/>
    <property type="evidence" value="ECO:0007669"/>
    <property type="project" value="InterPro"/>
</dbReference>
<dbReference type="GO" id="GO:0032259">
    <property type="term" value="P:methylation"/>
    <property type="evidence" value="ECO:0007669"/>
    <property type="project" value="UniProtKB-KW"/>
</dbReference>
<dbReference type="GO" id="GO:0006396">
    <property type="term" value="P:RNA processing"/>
    <property type="evidence" value="ECO:0007669"/>
    <property type="project" value="InterPro"/>
</dbReference>
<evidence type="ECO:0000256" key="2">
    <source>
        <dbReference type="ARBA" id="ARBA00022679"/>
    </source>
</evidence>
<organism evidence="4 5">
    <name type="scientific">Karelsulcia muelleri (strain SMDSEM)</name>
    <name type="common">Sulcia muelleri</name>
    <dbReference type="NCBI Taxonomy" id="595499"/>
    <lineage>
        <taxon>Bacteria</taxon>
        <taxon>Pseudomonadati</taxon>
        <taxon>Bacteroidota</taxon>
        <taxon>Flavobacteriia</taxon>
        <taxon>Flavobacteriales</taxon>
        <taxon>Candidatus Karelsulcia</taxon>
    </lineage>
</organism>
<dbReference type="InterPro" id="IPR013123">
    <property type="entry name" value="SpoU_subst-bd"/>
</dbReference>
<dbReference type="GO" id="GO:0005829">
    <property type="term" value="C:cytosol"/>
    <property type="evidence" value="ECO:0007669"/>
    <property type="project" value="TreeGrafter"/>
</dbReference>
<keyword evidence="1 4" id="KW-0489">Methyltransferase</keyword>
<dbReference type="NCBIfam" id="TIGR00186">
    <property type="entry name" value="rRNA_methyl_3"/>
    <property type="match status" value="1"/>
</dbReference>
<dbReference type="InterPro" id="IPR001537">
    <property type="entry name" value="SpoU_MeTrfase"/>
</dbReference>
<dbReference type="AlphaFoldDB" id="C7LKK7"/>
<sequence length="242" mass="27351">MIYGINTLYEAIKSKIKIYKIYLNKKNKKNKKIKKIIKYSKKNKISLNEIINFKKIEKKNHQGVFAIIDHIQLLKIENIIPMIYNSGKIPLLIILDSITDVRNFGSIVRTSACTGVDAIIIATKNSVTINSDSIKTSSGGIFKIPICKEKNIIKIIRYLKSFGIQVIAVTEKTDNICYKFNYKNPTAFILGSEQKGISKKYLSLCNNTVKLPLIKNSLTSLNVSVACGAILYETIRQRLIES</sequence>
<dbReference type="STRING" id="595499.SMDSEM_272"/>
<dbReference type="SUPFAM" id="SSF75217">
    <property type="entry name" value="alpha/beta knot"/>
    <property type="match status" value="1"/>
</dbReference>
<dbReference type="InterPro" id="IPR029026">
    <property type="entry name" value="tRNA_m1G_MTases_N"/>
</dbReference>
<dbReference type="InterPro" id="IPR029064">
    <property type="entry name" value="Ribosomal_eL30-like_sf"/>
</dbReference>
<evidence type="ECO:0000256" key="1">
    <source>
        <dbReference type="ARBA" id="ARBA00022603"/>
    </source>
</evidence>
<dbReference type="KEGG" id="sms:SMDSEM_272"/>
<gene>
    <name evidence="4" type="primary">trmH</name>
    <name evidence="4" type="ordered locus">SMDSEM_272</name>
</gene>
<dbReference type="HOGENOM" id="CLU_021322_0_1_10"/>
<evidence type="ECO:0000313" key="5">
    <source>
        <dbReference type="Proteomes" id="UP000008074"/>
    </source>
</evidence>
<protein>
    <submittedName>
        <fullName evidence="4">Putative tRNA:rRNA methyltransferase</fullName>
    </submittedName>
</protein>
<evidence type="ECO:0000259" key="3">
    <source>
        <dbReference type="SMART" id="SM00967"/>
    </source>
</evidence>
<dbReference type="InterPro" id="IPR004441">
    <property type="entry name" value="rRNA_MeTrfase_TrmH"/>
</dbReference>
<name>C7LKK7_KARMS</name>
<proteinExistence type="predicted"/>
<dbReference type="CDD" id="cd18103">
    <property type="entry name" value="SpoU-like_RlmB"/>
    <property type="match status" value="1"/>
</dbReference>
<dbReference type="PANTHER" id="PTHR46429">
    <property type="entry name" value="23S RRNA (GUANOSINE-2'-O-)-METHYLTRANSFERASE RLMB"/>
    <property type="match status" value="1"/>
</dbReference>
<dbReference type="PANTHER" id="PTHR46429:SF1">
    <property type="entry name" value="23S RRNA (GUANOSINE-2'-O-)-METHYLTRANSFERASE RLMB"/>
    <property type="match status" value="1"/>
</dbReference>
<feature type="domain" description="RNA 2-O ribose methyltransferase substrate binding" evidence="3">
    <location>
        <begin position="1"/>
        <end position="74"/>
    </location>
</feature>
<dbReference type="Gene3D" id="3.30.1330.30">
    <property type="match status" value="1"/>
</dbReference>
<dbReference type="SUPFAM" id="SSF55315">
    <property type="entry name" value="L30e-like"/>
    <property type="match status" value="1"/>
</dbReference>
<dbReference type="Proteomes" id="UP000008074">
    <property type="component" value="Chromosome"/>
</dbReference>
<dbReference type="EMBL" id="CP001605">
    <property type="protein sequence ID" value="ACU52969.1"/>
    <property type="molecule type" value="Genomic_DNA"/>
</dbReference>